<protein>
    <recommendedName>
        <fullName evidence="3">HAMP domain-containing protein</fullName>
    </recommendedName>
</protein>
<keyword evidence="5" id="KW-1185">Reference proteome</keyword>
<keyword evidence="2" id="KW-0812">Transmembrane</keyword>
<feature type="transmembrane region" description="Helical" evidence="2">
    <location>
        <begin position="60"/>
        <end position="79"/>
    </location>
</feature>
<proteinExistence type="predicted"/>
<dbReference type="CDD" id="cd06225">
    <property type="entry name" value="HAMP"/>
    <property type="match status" value="1"/>
</dbReference>
<dbReference type="InterPro" id="IPR021796">
    <property type="entry name" value="Tll0287-like_dom"/>
</dbReference>
<organism evidence="4 5">
    <name type="scientific">Desulfofustis limnaeus</name>
    <dbReference type="NCBI Taxonomy" id="2740163"/>
    <lineage>
        <taxon>Bacteria</taxon>
        <taxon>Pseudomonadati</taxon>
        <taxon>Thermodesulfobacteriota</taxon>
        <taxon>Desulfobulbia</taxon>
        <taxon>Desulfobulbales</taxon>
        <taxon>Desulfocapsaceae</taxon>
        <taxon>Desulfofustis</taxon>
    </lineage>
</organism>
<keyword evidence="1" id="KW-0175">Coiled coil</keyword>
<reference evidence="4 5" key="1">
    <citation type="submission" date="2022-01" db="EMBL/GenBank/DDBJ databases">
        <title>Desulfofustis limnae sp. nov., a novel mesophilic sulfate-reducing bacterium isolated from marsh soil.</title>
        <authorList>
            <person name="Watanabe M."/>
            <person name="Takahashi A."/>
            <person name="Kojima H."/>
            <person name="Fukui M."/>
        </authorList>
    </citation>
    <scope>NUCLEOTIDE SEQUENCE [LARGE SCALE GENOMIC DNA]</scope>
    <source>
        <strain evidence="4 5">PPLL</strain>
    </source>
</reference>
<dbReference type="SMART" id="SM00304">
    <property type="entry name" value="HAMP"/>
    <property type="match status" value="1"/>
</dbReference>
<dbReference type="Pfam" id="PF11845">
    <property type="entry name" value="Tll0287-like"/>
    <property type="match status" value="1"/>
</dbReference>
<sequence length="235" mass="26985">MEPDCLRCHSTPEQAPARLVETYGSERSYNRSPGEVVSAVSLRIPLEAAYAEVRLHTMGLSALLTVMLLTSLGIVSYWGKRWIFEPLYHIRAKALQIAGNTSHLGEQIEEPEGRELAELTRTFNTMSDQLRREHDLLEERVAKRTEQLSRVNRQLRREIIERQEVIARLNVSLQEIKTLQGILPICSYCKNIRDDKGSWKRLEAYIEEHSDAAFSHGICQECAHKHFPDMDIDSD</sequence>
<dbReference type="EMBL" id="AP025516">
    <property type="protein sequence ID" value="BDD88380.1"/>
    <property type="molecule type" value="Genomic_DNA"/>
</dbReference>
<dbReference type="Gene3D" id="6.10.340.10">
    <property type="match status" value="1"/>
</dbReference>
<name>A0ABN6M8V0_9BACT</name>
<feature type="coiled-coil region" evidence="1">
    <location>
        <begin position="127"/>
        <end position="154"/>
    </location>
</feature>
<keyword evidence="2" id="KW-0472">Membrane</keyword>
<evidence type="ECO:0000313" key="4">
    <source>
        <dbReference type="EMBL" id="BDD88380.1"/>
    </source>
</evidence>
<keyword evidence="2" id="KW-1133">Transmembrane helix</keyword>
<evidence type="ECO:0000256" key="1">
    <source>
        <dbReference type="SAM" id="Coils"/>
    </source>
</evidence>
<accession>A0ABN6M8V0</accession>
<gene>
    <name evidence="4" type="ORF">DPPLL_27450</name>
</gene>
<evidence type="ECO:0000256" key="2">
    <source>
        <dbReference type="SAM" id="Phobius"/>
    </source>
</evidence>
<dbReference type="Proteomes" id="UP000830055">
    <property type="component" value="Chromosome"/>
</dbReference>
<dbReference type="Pfam" id="PF00672">
    <property type="entry name" value="HAMP"/>
    <property type="match status" value="1"/>
</dbReference>
<dbReference type="InterPro" id="IPR003660">
    <property type="entry name" value="HAMP_dom"/>
</dbReference>
<feature type="domain" description="HAMP" evidence="3">
    <location>
        <begin position="81"/>
        <end position="135"/>
    </location>
</feature>
<evidence type="ECO:0000313" key="5">
    <source>
        <dbReference type="Proteomes" id="UP000830055"/>
    </source>
</evidence>
<evidence type="ECO:0000259" key="3">
    <source>
        <dbReference type="SMART" id="SM00304"/>
    </source>
</evidence>